<gene>
    <name evidence="2" type="ORF">LCGC14_2496190</name>
</gene>
<dbReference type="InterPro" id="IPR029052">
    <property type="entry name" value="Metallo-depent_PP-like"/>
</dbReference>
<feature type="domain" description="Calcineurin-like phosphoesterase" evidence="1">
    <location>
        <begin position="3"/>
        <end position="177"/>
    </location>
</feature>
<dbReference type="SUPFAM" id="SSF56300">
    <property type="entry name" value="Metallo-dependent phosphatases"/>
    <property type="match status" value="1"/>
</dbReference>
<dbReference type="InterPro" id="IPR006186">
    <property type="entry name" value="Ser/Thr-sp_prot-phosphatase"/>
</dbReference>
<dbReference type="GO" id="GO:0005737">
    <property type="term" value="C:cytoplasm"/>
    <property type="evidence" value="ECO:0007669"/>
    <property type="project" value="TreeGrafter"/>
</dbReference>
<sequence>MERIFAIGDIHGCMDKLGTLIDRLDIEFERDTVVFIGDYIDRGPRSFEVVEYLINFKKRHQNIVFLKGNHEDMLEKYLSGVDRFTYLANGGQQTLDSYLEQDRTPKTFPIPDSHLDFFKSLVLFFETDQYIFVHAGLKNKIPLDLQKTHDLLWIRSEFIHSDYDFGKQVVFGHTPFPEPLVLPNKIGIDTGAVYGNKLTCVKLPELEFYQV</sequence>
<name>A0A0F9B379_9ZZZZ</name>
<reference evidence="2" key="1">
    <citation type="journal article" date="2015" name="Nature">
        <title>Complex archaea that bridge the gap between prokaryotes and eukaryotes.</title>
        <authorList>
            <person name="Spang A."/>
            <person name="Saw J.H."/>
            <person name="Jorgensen S.L."/>
            <person name="Zaremba-Niedzwiedzka K."/>
            <person name="Martijn J."/>
            <person name="Lind A.E."/>
            <person name="van Eijk R."/>
            <person name="Schleper C."/>
            <person name="Guy L."/>
            <person name="Ettema T.J."/>
        </authorList>
    </citation>
    <scope>NUCLEOTIDE SEQUENCE</scope>
</reference>
<dbReference type="EMBL" id="LAZR01039685">
    <property type="protein sequence ID" value="KKL16379.1"/>
    <property type="molecule type" value="Genomic_DNA"/>
</dbReference>
<evidence type="ECO:0000259" key="1">
    <source>
        <dbReference type="Pfam" id="PF00149"/>
    </source>
</evidence>
<protein>
    <recommendedName>
        <fullName evidence="1">Calcineurin-like phosphoesterase domain-containing protein</fullName>
    </recommendedName>
</protein>
<proteinExistence type="predicted"/>
<dbReference type="PANTHER" id="PTHR42850">
    <property type="entry name" value="METALLOPHOSPHOESTERASE"/>
    <property type="match status" value="1"/>
</dbReference>
<dbReference type="GO" id="GO:0008803">
    <property type="term" value="F:bis(5'-nucleosyl)-tetraphosphatase (symmetrical) activity"/>
    <property type="evidence" value="ECO:0007669"/>
    <property type="project" value="TreeGrafter"/>
</dbReference>
<dbReference type="Pfam" id="PF00149">
    <property type="entry name" value="Metallophos"/>
    <property type="match status" value="1"/>
</dbReference>
<dbReference type="GO" id="GO:0110154">
    <property type="term" value="P:RNA decapping"/>
    <property type="evidence" value="ECO:0007669"/>
    <property type="project" value="TreeGrafter"/>
</dbReference>
<dbReference type="InterPro" id="IPR050126">
    <property type="entry name" value="Ap4A_hydrolase"/>
</dbReference>
<dbReference type="PRINTS" id="PR00114">
    <property type="entry name" value="STPHPHTASE"/>
</dbReference>
<organism evidence="2">
    <name type="scientific">marine sediment metagenome</name>
    <dbReference type="NCBI Taxonomy" id="412755"/>
    <lineage>
        <taxon>unclassified sequences</taxon>
        <taxon>metagenomes</taxon>
        <taxon>ecological metagenomes</taxon>
    </lineage>
</organism>
<dbReference type="InterPro" id="IPR004843">
    <property type="entry name" value="Calcineurin-like_PHP"/>
</dbReference>
<dbReference type="AlphaFoldDB" id="A0A0F9B379"/>
<evidence type="ECO:0000313" key="2">
    <source>
        <dbReference type="EMBL" id="KKL16379.1"/>
    </source>
</evidence>
<dbReference type="PANTHER" id="PTHR42850:SF4">
    <property type="entry name" value="ZINC-DEPENDENT ENDOPOLYPHOSPHATASE"/>
    <property type="match status" value="1"/>
</dbReference>
<comment type="caution">
    <text evidence="2">The sequence shown here is derived from an EMBL/GenBank/DDBJ whole genome shotgun (WGS) entry which is preliminary data.</text>
</comment>
<accession>A0A0F9B379</accession>
<dbReference type="GO" id="GO:0016791">
    <property type="term" value="F:phosphatase activity"/>
    <property type="evidence" value="ECO:0007669"/>
    <property type="project" value="TreeGrafter"/>
</dbReference>
<dbReference type="Gene3D" id="3.60.21.10">
    <property type="match status" value="1"/>
</dbReference>